<dbReference type="GO" id="GO:0005524">
    <property type="term" value="F:ATP binding"/>
    <property type="evidence" value="ECO:0007669"/>
    <property type="project" value="UniProtKB-UniRule"/>
</dbReference>
<name>A0AAW6T9Y3_9MICO</name>
<dbReference type="InterPro" id="IPR011009">
    <property type="entry name" value="Kinase-like_dom_sf"/>
</dbReference>
<dbReference type="PANTHER" id="PTHR43289">
    <property type="entry name" value="MITOGEN-ACTIVATED PROTEIN KINASE KINASE KINASE 20-RELATED"/>
    <property type="match status" value="1"/>
</dbReference>
<evidence type="ECO:0000256" key="1">
    <source>
        <dbReference type="ARBA" id="ARBA00022679"/>
    </source>
</evidence>
<dbReference type="InterPro" id="IPR000719">
    <property type="entry name" value="Prot_kinase_dom"/>
</dbReference>
<dbReference type="GO" id="GO:0004674">
    <property type="term" value="F:protein serine/threonine kinase activity"/>
    <property type="evidence" value="ECO:0007669"/>
    <property type="project" value="TreeGrafter"/>
</dbReference>
<dbReference type="AlphaFoldDB" id="A0AAW6T9Y3"/>
<dbReference type="Gene3D" id="3.30.200.20">
    <property type="entry name" value="Phosphorylase Kinase, domain 1"/>
    <property type="match status" value="1"/>
</dbReference>
<dbReference type="SUPFAM" id="SSF56112">
    <property type="entry name" value="Protein kinase-like (PK-like)"/>
    <property type="match status" value="1"/>
</dbReference>
<sequence>MQALETTSTESPSAESLLGGRYRLGECVGQGGMASVYRAEDVMLGRTVAIKLVREGVDSSADSSATPGRARGEMTVLASLNHSSLVTLFDACLEPGAPEYLVMEFVDGPTLRAHLAGGAMASDDVAQLAIELAEALHVVHTAGIVHRDVKPSNVLMAPPHLPGSHYRAKLADFGIARLIDSVQQTSPGVVIGTAAYLAPEQLRGDDATPAVDIYSLGLVLIEALTGEPAHAPGEGLEVALARLVNPPAVPESVGPEWGDLLRRMTSTDPSLRPTALDVALSAAKLKGAPGAAEEPRSRVPAALPLAAVPTAAVAMTTADPGPATVSTDPPTRPFVADGNVVPLVASRGSANRRQRVIAGAVAAASASLLAITGMLTAGAVSDGSQKLDQTAITEPSEPAPEAGTDAGGAEPAPVVTPIGTESTNSDAEGQAADKAEQNAAEKRQREAEKQAEEARKQAEQEGPAKEAKQNRSENADKVPGQNRGNGQGGGPGSNG</sequence>
<dbReference type="Proteomes" id="UP001321506">
    <property type="component" value="Unassembled WGS sequence"/>
</dbReference>
<evidence type="ECO:0000256" key="6">
    <source>
        <dbReference type="SAM" id="MobiDB-lite"/>
    </source>
</evidence>
<dbReference type="InterPro" id="IPR008271">
    <property type="entry name" value="Ser/Thr_kinase_AS"/>
</dbReference>
<dbReference type="Gene3D" id="1.10.510.10">
    <property type="entry name" value="Transferase(Phosphotransferase) domain 1"/>
    <property type="match status" value="1"/>
</dbReference>
<reference evidence="8 9" key="1">
    <citation type="submission" date="2023-04" db="EMBL/GenBank/DDBJ databases">
        <title>Klugiella caeni sp. nov. isolated from the sludge of biochemical tank.</title>
        <authorList>
            <person name="Geng K."/>
        </authorList>
    </citation>
    <scope>NUCLEOTIDE SEQUENCE [LARGE SCALE GENOMIC DNA]</scope>
    <source>
        <strain evidence="8 9">YN-L-19</strain>
    </source>
</reference>
<evidence type="ECO:0000313" key="9">
    <source>
        <dbReference type="Proteomes" id="UP001321506"/>
    </source>
</evidence>
<evidence type="ECO:0000313" key="8">
    <source>
        <dbReference type="EMBL" id="MDI2098828.1"/>
    </source>
</evidence>
<keyword evidence="1" id="KW-0808">Transferase</keyword>
<dbReference type="RefSeq" id="WP_281488623.1">
    <property type="nucleotide sequence ID" value="NZ_JASATX010000003.1"/>
</dbReference>
<feature type="region of interest" description="Disordered" evidence="6">
    <location>
        <begin position="381"/>
        <end position="495"/>
    </location>
</feature>
<dbReference type="PROSITE" id="PS00108">
    <property type="entry name" value="PROTEIN_KINASE_ST"/>
    <property type="match status" value="1"/>
</dbReference>
<evidence type="ECO:0000256" key="2">
    <source>
        <dbReference type="ARBA" id="ARBA00022741"/>
    </source>
</evidence>
<keyword evidence="2 5" id="KW-0547">Nucleotide-binding</keyword>
<dbReference type="PANTHER" id="PTHR43289:SF34">
    <property type="entry name" value="SERINE_THREONINE-PROTEIN KINASE YBDM-RELATED"/>
    <property type="match status" value="1"/>
</dbReference>
<comment type="caution">
    <text evidence="8">The sequence shown here is derived from an EMBL/GenBank/DDBJ whole genome shotgun (WGS) entry which is preliminary data.</text>
</comment>
<protein>
    <submittedName>
        <fullName evidence="8">Protein kinase</fullName>
    </submittedName>
</protein>
<dbReference type="EMBL" id="JASATX010000003">
    <property type="protein sequence ID" value="MDI2098828.1"/>
    <property type="molecule type" value="Genomic_DNA"/>
</dbReference>
<evidence type="ECO:0000259" key="7">
    <source>
        <dbReference type="PROSITE" id="PS50011"/>
    </source>
</evidence>
<dbReference type="PROSITE" id="PS00107">
    <property type="entry name" value="PROTEIN_KINASE_ATP"/>
    <property type="match status" value="1"/>
</dbReference>
<feature type="compositionally biased region" description="Gly residues" evidence="6">
    <location>
        <begin position="483"/>
        <end position="495"/>
    </location>
</feature>
<feature type="binding site" evidence="5">
    <location>
        <position position="51"/>
    </location>
    <ligand>
        <name>ATP</name>
        <dbReference type="ChEBI" id="CHEBI:30616"/>
    </ligand>
</feature>
<feature type="compositionally biased region" description="Basic and acidic residues" evidence="6">
    <location>
        <begin position="431"/>
        <end position="476"/>
    </location>
</feature>
<proteinExistence type="predicted"/>
<organism evidence="8 9">
    <name type="scientific">Ruicaihuangia caeni</name>
    <dbReference type="NCBI Taxonomy" id="3042517"/>
    <lineage>
        <taxon>Bacteria</taxon>
        <taxon>Bacillati</taxon>
        <taxon>Actinomycetota</taxon>
        <taxon>Actinomycetes</taxon>
        <taxon>Micrococcales</taxon>
        <taxon>Microbacteriaceae</taxon>
        <taxon>Ruicaihuangia</taxon>
    </lineage>
</organism>
<evidence type="ECO:0000256" key="3">
    <source>
        <dbReference type="ARBA" id="ARBA00022777"/>
    </source>
</evidence>
<gene>
    <name evidence="8" type="ORF">QF206_07605</name>
</gene>
<keyword evidence="3 8" id="KW-0418">Kinase</keyword>
<evidence type="ECO:0000256" key="5">
    <source>
        <dbReference type="PROSITE-ProRule" id="PRU10141"/>
    </source>
</evidence>
<dbReference type="Pfam" id="PF00069">
    <property type="entry name" value="Pkinase"/>
    <property type="match status" value="1"/>
</dbReference>
<dbReference type="CDD" id="cd14014">
    <property type="entry name" value="STKc_PknB_like"/>
    <property type="match status" value="1"/>
</dbReference>
<feature type="compositionally biased region" description="Polar residues" evidence="6">
    <location>
        <begin position="382"/>
        <end position="393"/>
    </location>
</feature>
<dbReference type="PROSITE" id="PS50011">
    <property type="entry name" value="PROTEIN_KINASE_DOM"/>
    <property type="match status" value="1"/>
</dbReference>
<accession>A0AAW6T9Y3</accession>
<dbReference type="SMART" id="SM00220">
    <property type="entry name" value="S_TKc"/>
    <property type="match status" value="1"/>
</dbReference>
<feature type="domain" description="Protein kinase" evidence="7">
    <location>
        <begin position="22"/>
        <end position="285"/>
    </location>
</feature>
<keyword evidence="9" id="KW-1185">Reference proteome</keyword>
<evidence type="ECO:0000256" key="4">
    <source>
        <dbReference type="ARBA" id="ARBA00022840"/>
    </source>
</evidence>
<dbReference type="InterPro" id="IPR017441">
    <property type="entry name" value="Protein_kinase_ATP_BS"/>
</dbReference>
<keyword evidence="4 5" id="KW-0067">ATP-binding</keyword>